<dbReference type="Proteomes" id="UP000185687">
    <property type="component" value="Unassembled WGS sequence"/>
</dbReference>
<protein>
    <submittedName>
        <fullName evidence="2">Uncharacterized protein</fullName>
    </submittedName>
</protein>
<dbReference type="Proteomes" id="UP000187321">
    <property type="component" value="Chromosome"/>
</dbReference>
<gene>
    <name evidence="1" type="ORF">BB347_03290</name>
    <name evidence="2" type="ORF">SAMN05421809_0386</name>
</gene>
<dbReference type="OrthoDB" id="214079at2157"/>
<organism evidence="2 3">
    <name type="scientific">Natronorubrum daqingense</name>
    <dbReference type="NCBI Taxonomy" id="588898"/>
    <lineage>
        <taxon>Archaea</taxon>
        <taxon>Methanobacteriati</taxon>
        <taxon>Methanobacteriota</taxon>
        <taxon>Stenosarchaea group</taxon>
        <taxon>Halobacteria</taxon>
        <taxon>Halobacteriales</taxon>
        <taxon>Natrialbaceae</taxon>
        <taxon>Natronorubrum</taxon>
    </lineage>
</organism>
<dbReference type="EMBL" id="FTNP01000001">
    <property type="protein sequence ID" value="SIR11887.1"/>
    <property type="molecule type" value="Genomic_DNA"/>
</dbReference>
<evidence type="ECO:0000313" key="1">
    <source>
        <dbReference type="EMBL" id="APX95717.1"/>
    </source>
</evidence>
<proteinExistence type="predicted"/>
<evidence type="ECO:0000313" key="2">
    <source>
        <dbReference type="EMBL" id="SIR11887.1"/>
    </source>
</evidence>
<reference evidence="2 3" key="2">
    <citation type="submission" date="2017-01" db="EMBL/GenBank/DDBJ databases">
        <authorList>
            <person name="Mah S.A."/>
            <person name="Swanson W.J."/>
            <person name="Moy G.W."/>
            <person name="Vacquier V.D."/>
        </authorList>
    </citation>
    <scope>NUCLEOTIDE SEQUENCE [LARGE SCALE GENOMIC DNA]</scope>
    <source>
        <strain evidence="2 3">CGMCC 1.8909</strain>
    </source>
</reference>
<name>A0A1N6YBC6_9EURY</name>
<reference evidence="1 4" key="1">
    <citation type="submission" date="2017-01" db="EMBL/GenBank/DDBJ databases">
        <title>Complete genome sequence of Haloterrigena daqingensis type strain (JX313T).</title>
        <authorList>
            <person name="Shuang W."/>
        </authorList>
    </citation>
    <scope>NUCLEOTIDE SEQUENCE [LARGE SCALE GENOMIC DNA]</scope>
    <source>
        <strain evidence="1 4">JX313</strain>
    </source>
</reference>
<evidence type="ECO:0000313" key="4">
    <source>
        <dbReference type="Proteomes" id="UP000187321"/>
    </source>
</evidence>
<dbReference type="RefSeq" id="WP_076578421.1">
    <property type="nucleotide sequence ID" value="NZ_CP019327.1"/>
</dbReference>
<sequence length="78" mass="9127">MGSPTEQLWVSPRVKRELEVRKRHGECDNDVLERLLAETTAGKFGDGFGRWPADHAEYVRAGRETMDAKRLRWERESR</sequence>
<accession>A0A1N6YBC6</accession>
<dbReference type="EMBL" id="CP019327">
    <property type="protein sequence ID" value="APX95717.1"/>
    <property type="molecule type" value="Genomic_DNA"/>
</dbReference>
<dbReference type="AlphaFoldDB" id="A0A1N6YBC6"/>
<keyword evidence="3" id="KW-1185">Reference proteome</keyword>
<dbReference type="KEGG" id="hda:BB347_03290"/>
<evidence type="ECO:0000313" key="3">
    <source>
        <dbReference type="Proteomes" id="UP000185687"/>
    </source>
</evidence>
<dbReference type="GeneID" id="30954935"/>